<dbReference type="Proteomes" id="UP001652600">
    <property type="component" value="Chromosome 4"/>
</dbReference>
<evidence type="ECO:0000259" key="1">
    <source>
        <dbReference type="PROSITE" id="PS50897"/>
    </source>
</evidence>
<dbReference type="PROSITE" id="PS50897">
    <property type="entry name" value="CTLH"/>
    <property type="match status" value="1"/>
</dbReference>
<dbReference type="SMR" id="A0A1S3CRF7"/>
<dbReference type="OrthoDB" id="2415936at2759"/>
<dbReference type="KEGG" id="cmo:103503906"/>
<dbReference type="InterPro" id="IPR024964">
    <property type="entry name" value="CTLH/CRA"/>
</dbReference>
<dbReference type="eggNOG" id="KOG2659">
    <property type="taxonomic scope" value="Eukaryota"/>
</dbReference>
<gene>
    <name evidence="3" type="primary">LOC103503906</name>
</gene>
<evidence type="ECO:0000313" key="2">
    <source>
        <dbReference type="Proteomes" id="UP001652600"/>
    </source>
</evidence>
<dbReference type="InterPro" id="IPR006595">
    <property type="entry name" value="CTLH_C"/>
</dbReference>
<dbReference type="InterPro" id="IPR006594">
    <property type="entry name" value="LisH"/>
</dbReference>
<organism evidence="2 3">
    <name type="scientific">Cucumis melo</name>
    <name type="common">Muskmelon</name>
    <dbReference type="NCBI Taxonomy" id="3656"/>
    <lineage>
        <taxon>Eukaryota</taxon>
        <taxon>Viridiplantae</taxon>
        <taxon>Streptophyta</taxon>
        <taxon>Embryophyta</taxon>
        <taxon>Tracheophyta</taxon>
        <taxon>Spermatophyta</taxon>
        <taxon>Magnoliopsida</taxon>
        <taxon>eudicotyledons</taxon>
        <taxon>Gunneridae</taxon>
        <taxon>Pentapetalae</taxon>
        <taxon>rosids</taxon>
        <taxon>fabids</taxon>
        <taxon>Cucurbitales</taxon>
        <taxon>Cucurbitaceae</taxon>
        <taxon>Benincaseae</taxon>
        <taxon>Cucumis</taxon>
    </lineage>
</organism>
<sequence>MDVDPRHYDNIAVNDGDIQNIVLSYLVHNCYKETAESFTTCTGLKQHTDYLVDMAKRKRIYDFAVEGNALKAIELTEEVAPGLLEKNEDLHFDLLSLHFVELVCSRKCTEALEFAQVKLAPFGKLHKYVEKLEDFMALLAYEEPEKSPMFHLLSVDYRQRVAESLNRAILAHGNLPSYTAMERLIKQVTVVRQSLSQELGKDGFQSFSLRDFLKS</sequence>
<dbReference type="PANTHER" id="PTHR12864">
    <property type="entry name" value="RAN BINDING PROTEIN 9-RELATED"/>
    <property type="match status" value="1"/>
</dbReference>
<reference evidence="3" key="1">
    <citation type="submission" date="2025-08" db="UniProtKB">
        <authorList>
            <consortium name="RefSeq"/>
        </authorList>
    </citation>
    <scope>IDENTIFICATION</scope>
    <source>
        <tissue evidence="3">Stem</tissue>
    </source>
</reference>
<protein>
    <submittedName>
        <fullName evidence="3">Uncharacterized protein LOC103503906</fullName>
    </submittedName>
</protein>
<name>A0A1S3CRF7_CUCME</name>
<dbReference type="SMART" id="SM00757">
    <property type="entry name" value="CRA"/>
    <property type="match status" value="1"/>
</dbReference>
<feature type="domain" description="CTLH" evidence="1">
    <location>
        <begin position="53"/>
        <end position="110"/>
    </location>
</feature>
<dbReference type="InterPro" id="IPR050618">
    <property type="entry name" value="Ubq-SigPath_Reg"/>
</dbReference>
<proteinExistence type="predicted"/>
<dbReference type="PROSITE" id="PS50896">
    <property type="entry name" value="LISH"/>
    <property type="match status" value="1"/>
</dbReference>
<dbReference type="RefSeq" id="XP_008466517.1">
    <property type="nucleotide sequence ID" value="XM_008468295.3"/>
</dbReference>
<dbReference type="InParanoid" id="A0A1S3CRF7"/>
<evidence type="ECO:0000313" key="3">
    <source>
        <dbReference type="RefSeq" id="XP_008466517.1"/>
    </source>
</evidence>
<dbReference type="AlphaFoldDB" id="A0A1S3CRF7"/>
<dbReference type="InterPro" id="IPR013144">
    <property type="entry name" value="CRA_dom"/>
</dbReference>
<dbReference type="Pfam" id="PF10607">
    <property type="entry name" value="CTLH"/>
    <property type="match status" value="1"/>
</dbReference>
<dbReference type="SMART" id="SM00668">
    <property type="entry name" value="CTLH"/>
    <property type="match status" value="1"/>
</dbReference>
<keyword evidence="2" id="KW-1185">Reference proteome</keyword>
<dbReference type="GeneID" id="103503906"/>
<accession>A0A1S3CRF7</accession>